<keyword evidence="6 8" id="KW-0472">Membrane</keyword>
<comment type="similarity">
    <text evidence="2 7">Belongs to the complex I subunit 3 family.</text>
</comment>
<dbReference type="InterPro" id="IPR038430">
    <property type="entry name" value="NDAH_ubi_oxred_su3_sf"/>
</dbReference>
<dbReference type="GO" id="GO:0008137">
    <property type="term" value="F:NADH dehydrogenase (ubiquinone) activity"/>
    <property type="evidence" value="ECO:0007669"/>
    <property type="project" value="InterPro"/>
</dbReference>
<keyword evidence="7" id="KW-0874">Quinone</keyword>
<name>A0A845UG26_9PROT</name>
<dbReference type="GO" id="GO:0048038">
    <property type="term" value="F:quinone binding"/>
    <property type="evidence" value="ECO:0007669"/>
    <property type="project" value="UniProtKB-KW"/>
</dbReference>
<accession>A0A845UG26</accession>
<organism evidence="9">
    <name type="scientific">Acidithiobacillus ferrianus</name>
    <dbReference type="NCBI Taxonomy" id="2678518"/>
    <lineage>
        <taxon>Bacteria</taxon>
        <taxon>Pseudomonadati</taxon>
        <taxon>Pseudomonadota</taxon>
        <taxon>Acidithiobacillia</taxon>
        <taxon>Acidithiobacillales</taxon>
        <taxon>Acidithiobacillaceae</taxon>
        <taxon>Acidithiobacillus</taxon>
    </lineage>
</organism>
<dbReference type="PANTHER" id="PTHR11058:SF21">
    <property type="entry name" value="NADH-QUINONE OXIDOREDUCTASE SUBUNIT A"/>
    <property type="match status" value="1"/>
</dbReference>
<dbReference type="GO" id="GO:0005886">
    <property type="term" value="C:plasma membrane"/>
    <property type="evidence" value="ECO:0007669"/>
    <property type="project" value="UniProtKB-SubCell"/>
</dbReference>
<keyword evidence="4 7" id="KW-0812">Transmembrane</keyword>
<evidence type="ECO:0000313" key="9">
    <source>
        <dbReference type="EMBL" id="NDU43540.1"/>
    </source>
</evidence>
<feature type="transmembrane region" description="Helical" evidence="8">
    <location>
        <begin position="59"/>
        <end position="84"/>
    </location>
</feature>
<dbReference type="EC" id="7.1.1.-" evidence="7"/>
<dbReference type="PANTHER" id="PTHR11058">
    <property type="entry name" value="NADH-UBIQUINONE OXIDOREDUCTASE CHAIN 3"/>
    <property type="match status" value="1"/>
</dbReference>
<evidence type="ECO:0000256" key="7">
    <source>
        <dbReference type="RuleBase" id="RU003639"/>
    </source>
</evidence>
<keyword evidence="5 8" id="KW-1133">Transmembrane helix</keyword>
<comment type="subcellular location">
    <subcellularLocation>
        <location evidence="7">Cell membrane</location>
        <topology evidence="7">Multi-pass membrane protein</topology>
    </subcellularLocation>
    <subcellularLocation>
        <location evidence="1">Membrane</location>
    </subcellularLocation>
</comment>
<dbReference type="InterPro" id="IPR000440">
    <property type="entry name" value="NADH_UbQ/plastoQ_OxRdtase_su3"/>
</dbReference>
<gene>
    <name evidence="9" type="ORF">GL267_13145</name>
</gene>
<evidence type="ECO:0000256" key="3">
    <source>
        <dbReference type="ARBA" id="ARBA00022448"/>
    </source>
</evidence>
<evidence type="ECO:0000256" key="2">
    <source>
        <dbReference type="ARBA" id="ARBA00008472"/>
    </source>
</evidence>
<evidence type="ECO:0000256" key="1">
    <source>
        <dbReference type="ARBA" id="ARBA00004370"/>
    </source>
</evidence>
<dbReference type="GO" id="GO:0030964">
    <property type="term" value="C:NADH dehydrogenase complex"/>
    <property type="evidence" value="ECO:0007669"/>
    <property type="project" value="TreeGrafter"/>
</dbReference>
<protein>
    <recommendedName>
        <fullName evidence="7">NADH-quinone oxidoreductase subunit</fullName>
        <ecNumber evidence="7">7.1.1.-</ecNumber>
    </recommendedName>
</protein>
<dbReference type="Gene3D" id="1.20.58.1610">
    <property type="entry name" value="NADH:ubiquinone/plastoquinone oxidoreductase, chain 3"/>
    <property type="match status" value="1"/>
</dbReference>
<comment type="catalytic activity">
    <reaction evidence="7">
        <text>a quinone + NADH + 5 H(+)(in) = a quinol + NAD(+) + 4 H(+)(out)</text>
        <dbReference type="Rhea" id="RHEA:57888"/>
        <dbReference type="ChEBI" id="CHEBI:15378"/>
        <dbReference type="ChEBI" id="CHEBI:24646"/>
        <dbReference type="ChEBI" id="CHEBI:57540"/>
        <dbReference type="ChEBI" id="CHEBI:57945"/>
        <dbReference type="ChEBI" id="CHEBI:132124"/>
    </reaction>
</comment>
<feature type="transmembrane region" description="Helical" evidence="8">
    <location>
        <begin position="6"/>
        <end position="30"/>
    </location>
</feature>
<dbReference type="RefSeq" id="WP_163098725.1">
    <property type="nucleotide sequence ID" value="NZ_CP127523.1"/>
</dbReference>
<dbReference type="Pfam" id="PF00507">
    <property type="entry name" value="Oxidored_q4"/>
    <property type="match status" value="1"/>
</dbReference>
<keyword evidence="3" id="KW-0813">Transport</keyword>
<proteinExistence type="inferred from homology"/>
<dbReference type="EMBL" id="WNJL01000037">
    <property type="protein sequence ID" value="NDU43540.1"/>
    <property type="molecule type" value="Genomic_DNA"/>
</dbReference>
<evidence type="ECO:0000256" key="8">
    <source>
        <dbReference type="SAM" id="Phobius"/>
    </source>
</evidence>
<comment type="caution">
    <text evidence="9">The sequence shown here is derived from an EMBL/GenBank/DDBJ whole genome shotgun (WGS) entry which is preliminary data.</text>
</comment>
<keyword evidence="7" id="KW-0520">NAD</keyword>
<feature type="transmembrane region" description="Helical" evidence="8">
    <location>
        <begin position="90"/>
        <end position="109"/>
    </location>
</feature>
<evidence type="ECO:0000256" key="5">
    <source>
        <dbReference type="ARBA" id="ARBA00022989"/>
    </source>
</evidence>
<dbReference type="AlphaFoldDB" id="A0A845UG26"/>
<evidence type="ECO:0000256" key="4">
    <source>
        <dbReference type="ARBA" id="ARBA00022692"/>
    </source>
</evidence>
<comment type="function">
    <text evidence="7">NDH-1 shuttles electrons from NADH, via FMN and iron-sulfur (Fe-S) centers, to quinones in the respiratory chain.</text>
</comment>
<reference evidence="9" key="1">
    <citation type="submission" date="2019-11" db="EMBL/GenBank/DDBJ databases">
        <title>Acidithiobacillus ferrianus sp. nov.: a facultatively anaerobic and extremely acidophilic chemolithoautotroph.</title>
        <authorList>
            <person name="Norris P.R."/>
            <person name="Falagan C."/>
            <person name="Moya-Beltran A."/>
            <person name="Castro M."/>
            <person name="Quatrini R."/>
            <person name="Johnson D.B."/>
        </authorList>
    </citation>
    <scope>NUCLEOTIDE SEQUENCE [LARGE SCALE GENOMIC DNA]</scope>
    <source>
        <strain evidence="9">MG</strain>
    </source>
</reference>
<evidence type="ECO:0000256" key="6">
    <source>
        <dbReference type="ARBA" id="ARBA00023136"/>
    </source>
</evidence>
<sequence>MMPPQALTVGIFAVAVVMVLVAILWVSGWFGGRYPNRNKDIPFESGLGVNVATHPAMPVAFYLLAVSFLVFELEAAFLFAWAVAFHGLGWAPILGGLGFMAILGLGLFYEWRMGGLQWR</sequence>